<proteinExistence type="predicted"/>
<gene>
    <name evidence="2" type="ORF">SAMN05216377_106246</name>
</gene>
<dbReference type="Gene3D" id="2.40.30.10">
    <property type="entry name" value="Translation factors"/>
    <property type="match status" value="1"/>
</dbReference>
<organism evidence="2 3">
    <name type="scientific">Pseudonocardia oroxyli</name>
    <dbReference type="NCBI Taxonomy" id="366584"/>
    <lineage>
        <taxon>Bacteria</taxon>
        <taxon>Bacillati</taxon>
        <taxon>Actinomycetota</taxon>
        <taxon>Actinomycetes</taxon>
        <taxon>Pseudonocardiales</taxon>
        <taxon>Pseudonocardiaceae</taxon>
        <taxon>Pseudonocardia</taxon>
    </lineage>
</organism>
<dbReference type="InterPro" id="IPR013113">
    <property type="entry name" value="SIP_FAD-bd"/>
</dbReference>
<dbReference type="InterPro" id="IPR017927">
    <property type="entry name" value="FAD-bd_FR_type"/>
</dbReference>
<dbReference type="InterPro" id="IPR017938">
    <property type="entry name" value="Riboflavin_synthase-like_b-brl"/>
</dbReference>
<dbReference type="PROSITE" id="PS51384">
    <property type="entry name" value="FAD_FR"/>
    <property type="match status" value="1"/>
</dbReference>
<name>A0A1G7NHA2_PSEOR</name>
<dbReference type="OrthoDB" id="3291337at2"/>
<dbReference type="EMBL" id="FNBE01000006">
    <property type="protein sequence ID" value="SDF73458.1"/>
    <property type="molecule type" value="Genomic_DNA"/>
</dbReference>
<evidence type="ECO:0000313" key="2">
    <source>
        <dbReference type="EMBL" id="SDF73458.1"/>
    </source>
</evidence>
<dbReference type="AlphaFoldDB" id="A0A1G7NHA2"/>
<dbReference type="GO" id="GO:0016491">
    <property type="term" value="F:oxidoreductase activity"/>
    <property type="evidence" value="ECO:0007669"/>
    <property type="project" value="InterPro"/>
</dbReference>
<dbReference type="InterPro" id="IPR039261">
    <property type="entry name" value="FNR_nucleotide-bd"/>
</dbReference>
<dbReference type="CDD" id="cd06193">
    <property type="entry name" value="siderophore_interacting"/>
    <property type="match status" value="1"/>
</dbReference>
<protein>
    <submittedName>
        <fullName evidence="2">NADPH-dependent ferric siderophore reductase, contains FAD-binding and SIP domains</fullName>
    </submittedName>
</protein>
<dbReference type="SUPFAM" id="SSF63380">
    <property type="entry name" value="Riboflavin synthase domain-like"/>
    <property type="match status" value="1"/>
</dbReference>
<dbReference type="Gene3D" id="3.40.50.80">
    <property type="entry name" value="Nucleotide-binding domain of ferredoxin-NADP reductase (FNR) module"/>
    <property type="match status" value="1"/>
</dbReference>
<feature type="domain" description="FAD-binding FR-type" evidence="1">
    <location>
        <begin position="2"/>
        <end position="136"/>
    </location>
</feature>
<reference evidence="2 3" key="1">
    <citation type="submission" date="2016-10" db="EMBL/GenBank/DDBJ databases">
        <authorList>
            <person name="de Groot N.N."/>
        </authorList>
    </citation>
    <scope>NUCLEOTIDE SEQUENCE [LARGE SCALE GENOMIC DNA]</scope>
    <source>
        <strain evidence="2 3">CGMCC 4.3143</strain>
    </source>
</reference>
<keyword evidence="3" id="KW-1185">Reference proteome</keyword>
<dbReference type="Proteomes" id="UP000198967">
    <property type="component" value="Unassembled WGS sequence"/>
</dbReference>
<dbReference type="Pfam" id="PF08021">
    <property type="entry name" value="FAD_binding_9"/>
    <property type="match status" value="1"/>
</dbReference>
<dbReference type="RefSeq" id="WP_093082322.1">
    <property type="nucleotide sequence ID" value="NZ_FNBE01000006.1"/>
</dbReference>
<evidence type="ECO:0000259" key="1">
    <source>
        <dbReference type="PROSITE" id="PS51384"/>
    </source>
</evidence>
<sequence length="234" mass="24650">MRSLFRTTVRAVTRPSPGFVRVTVGGPQLRRFAAEGADQRVKVVVPGPGASGLGGPEPVPLAEWRARWRALPDRPALRTYTVAAARPEELDLDFFVHAAPGPASAWALEARPGEELLISGSDRRAATGPLAVQWAPGAARRLLVAGDEAAVPAIRAIVRKVAGAPIVLVAAADPADVLVPGAEHVASLVAALDRPWPVDYAWVAGETSQIAEIRRLLAGVPVVQAQGYWTSGPR</sequence>
<evidence type="ECO:0000313" key="3">
    <source>
        <dbReference type="Proteomes" id="UP000198967"/>
    </source>
</evidence>
<dbReference type="InterPro" id="IPR039374">
    <property type="entry name" value="SIP_fam"/>
</dbReference>
<dbReference type="STRING" id="366584.SAMN05216377_106246"/>
<accession>A0A1G7NHA2</accession>
<dbReference type="PANTHER" id="PTHR30157">
    <property type="entry name" value="FERRIC REDUCTASE, NADPH-DEPENDENT"/>
    <property type="match status" value="1"/>
</dbReference>
<dbReference type="PANTHER" id="PTHR30157:SF0">
    <property type="entry name" value="NADPH-DEPENDENT FERRIC-CHELATE REDUCTASE"/>
    <property type="match status" value="1"/>
</dbReference>